<reference evidence="2 3" key="1">
    <citation type="submission" date="2018-02" db="EMBL/GenBank/DDBJ databases">
        <title>Genomic Encyclopedia of Archaeal and Bacterial Type Strains, Phase II (KMG-II): from individual species to whole genera.</title>
        <authorList>
            <person name="Goeker M."/>
        </authorList>
    </citation>
    <scope>NUCLEOTIDE SEQUENCE [LARGE SCALE GENOMIC DNA]</scope>
    <source>
        <strain evidence="2 3">DSM 18921</strain>
    </source>
</reference>
<comment type="caution">
    <text evidence="2">The sequence shown here is derived from an EMBL/GenBank/DDBJ whole genome shotgun (WGS) entry which is preliminary data.</text>
</comment>
<organism evidence="2 3">
    <name type="scientific">Albidovulum denitrificans</name>
    <dbReference type="NCBI Taxonomy" id="404881"/>
    <lineage>
        <taxon>Bacteria</taxon>
        <taxon>Pseudomonadati</taxon>
        <taxon>Pseudomonadota</taxon>
        <taxon>Alphaproteobacteria</taxon>
        <taxon>Rhodobacterales</taxon>
        <taxon>Paracoccaceae</taxon>
        <taxon>Albidovulum</taxon>
    </lineage>
</organism>
<dbReference type="AlphaFoldDB" id="A0A2S8SC13"/>
<name>A0A2S8SC13_9RHOB</name>
<gene>
    <name evidence="2" type="ORF">LX70_00155</name>
</gene>
<feature type="signal peptide" evidence="1">
    <location>
        <begin position="1"/>
        <end position="22"/>
    </location>
</feature>
<proteinExistence type="predicted"/>
<sequence>MWTIRAGGLLPALCLTALPVMAETDAAPLSAIDWLSRSVATPAAMAKGGAAVDEPPVTKNPMPGAITTRSLDAQTLDMIGLLPERATGLPTGLWGRTPSANLVRLIRAERVETLPSIQALLYRLMLAELDPPRDADGDGALFMARIDKLLDLGALEPALSMLEQVNPPEAEPFRRWFDIALLTGQEDRACMVMRETPQVAPTFPARVFCLARGGDWNAAALSLRTGETLGYIDNDMARLLEHFLDPDLFEGEPDLPPPTRPSPLVFRLMEAIGQPMSTLSLPVAFAQADLRSNAGWKTRLDAAERLSRSGAIPANQLFGLYTENEASASGGVWERVDAVERLDAALRAGKTQAVATALNAAWSQMSAVELEVPFAELFADRLGRAGLTGPAEALAFRVGLLSENYEAAALRYTPRTPEEAFLAGIAKGRSDGLAPGDQMGVAVQKAFLSGAALRPDYVGYLNDDRLGEGILKAIDDVTEGARGDLRDVTGGLRFLREVGLETTARRAALELLILERRG</sequence>
<evidence type="ECO:0000313" key="2">
    <source>
        <dbReference type="EMBL" id="PQV58344.1"/>
    </source>
</evidence>
<protein>
    <submittedName>
        <fullName evidence="2">Uncharacterized protein</fullName>
    </submittedName>
</protein>
<evidence type="ECO:0000313" key="3">
    <source>
        <dbReference type="Proteomes" id="UP000238338"/>
    </source>
</evidence>
<feature type="chain" id="PRO_5015485019" evidence="1">
    <location>
        <begin position="23"/>
        <end position="518"/>
    </location>
</feature>
<evidence type="ECO:0000256" key="1">
    <source>
        <dbReference type="SAM" id="SignalP"/>
    </source>
</evidence>
<keyword evidence="3" id="KW-1185">Reference proteome</keyword>
<dbReference type="EMBL" id="PVEP01000001">
    <property type="protein sequence ID" value="PQV58344.1"/>
    <property type="molecule type" value="Genomic_DNA"/>
</dbReference>
<dbReference type="Proteomes" id="UP000238338">
    <property type="component" value="Unassembled WGS sequence"/>
</dbReference>
<accession>A0A2S8SC13</accession>
<keyword evidence="1" id="KW-0732">Signal</keyword>